<dbReference type="KEGG" id="kab:B7C62_22660"/>
<protein>
    <recommendedName>
        <fullName evidence="2">VWFA domain-containing protein</fullName>
    </recommendedName>
</protein>
<proteinExistence type="predicted"/>
<dbReference type="InterPro" id="IPR002035">
    <property type="entry name" value="VWF_A"/>
</dbReference>
<dbReference type="CDD" id="cd01462">
    <property type="entry name" value="VWA_YIEM_type"/>
    <property type="match status" value="1"/>
</dbReference>
<dbReference type="InterPro" id="IPR008912">
    <property type="entry name" value="Uncharacterised_CoxE"/>
</dbReference>
<sequence length="428" mass="45072">MGDTKKTAAMKTAAVDTVDAAAPPARPAPAPAAADGERMRRWRMVLGADSAESTGHTLTGQDAAMDGALNALYGGGGGGKKPGGRSGGRSAGLGASAPSVARWLGDIRTYFPSSVVQVMQRDAIDRLGLSALLLEPEMLEAVEADVHLVGTLLSLNKAMPETTKETARAVVRKVVDDLEKRLENRTRATLTGALDRSARISRPRHRDIDWDRTIRANLKNYLTVPGADGGPDTGTVVPERLIGYGRASQSVKKDVILCIDQSGSMAASVVYASVFGAVLASMRTLATRLVVFDTAVVDLTDQLDDPVDVLFGTQLGGGTDINRALAYCQSKITRPADTVVVLISDLYEGGIRDEMLKRVAAMKAAGVQFVTLLALSDEGAPAYDREHAAALGALGAPAFACTPDLFPDIMAAAIEKRPLPIPDKETQP</sequence>
<dbReference type="AlphaFoldDB" id="A0ABC8BWY0"/>
<accession>A0ABC8BWY0</accession>
<dbReference type="Proteomes" id="UP000192251">
    <property type="component" value="Chromosome"/>
</dbReference>
<organism evidence="3 4">
    <name type="scientific">Kitasatospora albolonga</name>
    <dbReference type="NCBI Taxonomy" id="68173"/>
    <lineage>
        <taxon>Bacteria</taxon>
        <taxon>Bacillati</taxon>
        <taxon>Actinomycetota</taxon>
        <taxon>Actinomycetes</taxon>
        <taxon>Kitasatosporales</taxon>
        <taxon>Streptomycetaceae</taxon>
        <taxon>Kitasatospora</taxon>
    </lineage>
</organism>
<reference evidence="3 4" key="1">
    <citation type="submission" date="2017-04" db="EMBL/GenBank/DDBJ databases">
        <title>The complete genome sequence of Streptomyces albolongus YIM 101047, the producer of novel bafilomycins and novel odoriferous sesquiterpenoids.</title>
        <authorList>
            <person name="Yin M."/>
            <person name="Jiang Y."/>
        </authorList>
    </citation>
    <scope>NUCLEOTIDE SEQUENCE [LARGE SCALE GENOMIC DNA]</scope>
    <source>
        <strain evidence="3 4">YIM 101047</strain>
    </source>
</reference>
<feature type="compositionally biased region" description="Low complexity" evidence="1">
    <location>
        <begin position="7"/>
        <end position="23"/>
    </location>
</feature>
<name>A0ABC8BWY0_9ACTN</name>
<evidence type="ECO:0000313" key="4">
    <source>
        <dbReference type="Proteomes" id="UP000192251"/>
    </source>
</evidence>
<keyword evidence="4" id="KW-1185">Reference proteome</keyword>
<gene>
    <name evidence="3" type="ORF">B7C62_22660</name>
</gene>
<dbReference type="EMBL" id="CP020563">
    <property type="protein sequence ID" value="ARF74724.1"/>
    <property type="molecule type" value="Genomic_DNA"/>
</dbReference>
<evidence type="ECO:0000259" key="2">
    <source>
        <dbReference type="SMART" id="SM00327"/>
    </source>
</evidence>
<dbReference type="SMART" id="SM00327">
    <property type="entry name" value="VWA"/>
    <property type="match status" value="1"/>
</dbReference>
<evidence type="ECO:0000256" key="1">
    <source>
        <dbReference type="SAM" id="MobiDB-lite"/>
    </source>
</evidence>
<feature type="region of interest" description="Disordered" evidence="1">
    <location>
        <begin position="1"/>
        <end position="36"/>
    </location>
</feature>
<dbReference type="InterPro" id="IPR050458">
    <property type="entry name" value="LolB"/>
</dbReference>
<dbReference type="Pfam" id="PF05762">
    <property type="entry name" value="VWA_CoxE"/>
    <property type="match status" value="1"/>
</dbReference>
<evidence type="ECO:0000313" key="3">
    <source>
        <dbReference type="EMBL" id="ARF74724.1"/>
    </source>
</evidence>
<dbReference type="InterPro" id="IPR036465">
    <property type="entry name" value="vWFA_dom_sf"/>
</dbReference>
<dbReference type="PANTHER" id="PTHR30634">
    <property type="entry name" value="OUTER MEMBRANE LOLAB LIPOPROTEIN INSERTION APPARATUS"/>
    <property type="match status" value="1"/>
</dbReference>
<dbReference type="SUPFAM" id="SSF53300">
    <property type="entry name" value="vWA-like"/>
    <property type="match status" value="1"/>
</dbReference>
<dbReference type="PANTHER" id="PTHR30634:SF16">
    <property type="entry name" value="OUTER-MEMBRANE LIPOPROTEIN LOLB"/>
    <property type="match status" value="1"/>
</dbReference>
<feature type="domain" description="VWFA" evidence="2">
    <location>
        <begin position="252"/>
        <end position="411"/>
    </location>
</feature>
<dbReference type="Gene3D" id="3.40.50.410">
    <property type="entry name" value="von Willebrand factor, type A domain"/>
    <property type="match status" value="1"/>
</dbReference>